<organism evidence="10 11">
    <name type="scientific">Candidatus Liptonbacteria bacterium RIFCSPLOWO2_01_FULL_53_13</name>
    <dbReference type="NCBI Taxonomy" id="1798651"/>
    <lineage>
        <taxon>Bacteria</taxon>
        <taxon>Candidatus Liptoniibacteriota</taxon>
    </lineage>
</organism>
<feature type="transmembrane region" description="Helical" evidence="8">
    <location>
        <begin position="18"/>
        <end position="36"/>
    </location>
</feature>
<dbReference type="InterPro" id="IPR005467">
    <property type="entry name" value="His_kinase_dom"/>
</dbReference>
<keyword evidence="7" id="KW-0175">Coiled coil</keyword>
<feature type="transmembrane region" description="Helical" evidence="8">
    <location>
        <begin position="48"/>
        <end position="66"/>
    </location>
</feature>
<dbReference type="InterPro" id="IPR004358">
    <property type="entry name" value="Sig_transdc_His_kin-like_C"/>
</dbReference>
<dbReference type="Proteomes" id="UP000178348">
    <property type="component" value="Unassembled WGS sequence"/>
</dbReference>
<feature type="transmembrane region" description="Helical" evidence="8">
    <location>
        <begin position="183"/>
        <end position="209"/>
    </location>
</feature>
<dbReference type="CDD" id="cd00075">
    <property type="entry name" value="HATPase"/>
    <property type="match status" value="1"/>
</dbReference>
<dbReference type="Pfam" id="PF02518">
    <property type="entry name" value="HATPase_c"/>
    <property type="match status" value="1"/>
</dbReference>
<proteinExistence type="predicted"/>
<evidence type="ECO:0000256" key="1">
    <source>
        <dbReference type="ARBA" id="ARBA00000085"/>
    </source>
</evidence>
<reference evidence="10 11" key="1">
    <citation type="journal article" date="2016" name="Nat. Commun.">
        <title>Thousands of microbial genomes shed light on interconnected biogeochemical processes in an aquifer system.</title>
        <authorList>
            <person name="Anantharaman K."/>
            <person name="Brown C.T."/>
            <person name="Hug L.A."/>
            <person name="Sharon I."/>
            <person name="Castelle C.J."/>
            <person name="Probst A.J."/>
            <person name="Thomas B.C."/>
            <person name="Singh A."/>
            <person name="Wilkins M.J."/>
            <person name="Karaoz U."/>
            <person name="Brodie E.L."/>
            <person name="Williams K.H."/>
            <person name="Hubbard S.S."/>
            <person name="Banfield J.F."/>
        </authorList>
    </citation>
    <scope>NUCLEOTIDE SEQUENCE [LARGE SCALE GENOMIC DNA]</scope>
</reference>
<dbReference type="SUPFAM" id="SSF47384">
    <property type="entry name" value="Homodimeric domain of signal transducing histidine kinase"/>
    <property type="match status" value="1"/>
</dbReference>
<dbReference type="Gene3D" id="1.10.287.130">
    <property type="match status" value="1"/>
</dbReference>
<feature type="transmembrane region" description="Helical" evidence="8">
    <location>
        <begin position="114"/>
        <end position="131"/>
    </location>
</feature>
<feature type="transmembrane region" description="Helical" evidence="8">
    <location>
        <begin position="72"/>
        <end position="93"/>
    </location>
</feature>
<dbReference type="InterPro" id="IPR031621">
    <property type="entry name" value="HisKA_7TM"/>
</dbReference>
<dbReference type="CDD" id="cd00082">
    <property type="entry name" value="HisKA"/>
    <property type="match status" value="1"/>
</dbReference>
<keyword evidence="4" id="KW-0808">Transferase</keyword>
<feature type="domain" description="Histidine kinase" evidence="9">
    <location>
        <begin position="329"/>
        <end position="547"/>
    </location>
</feature>
<dbReference type="InterPro" id="IPR036097">
    <property type="entry name" value="HisK_dim/P_sf"/>
</dbReference>
<dbReference type="SMART" id="SM00388">
    <property type="entry name" value="HisKA"/>
    <property type="match status" value="1"/>
</dbReference>
<feature type="transmembrane region" description="Helical" evidence="8">
    <location>
        <begin position="215"/>
        <end position="235"/>
    </location>
</feature>
<keyword evidence="3" id="KW-0597">Phosphoprotein</keyword>
<dbReference type="SUPFAM" id="SSF55874">
    <property type="entry name" value="ATPase domain of HSP90 chaperone/DNA topoisomerase II/histidine kinase"/>
    <property type="match status" value="1"/>
</dbReference>
<dbReference type="SMART" id="SM00387">
    <property type="entry name" value="HATPase_c"/>
    <property type="match status" value="1"/>
</dbReference>
<evidence type="ECO:0000256" key="4">
    <source>
        <dbReference type="ARBA" id="ARBA00022679"/>
    </source>
</evidence>
<dbReference type="EC" id="2.7.13.3" evidence="2"/>
<dbReference type="InterPro" id="IPR003661">
    <property type="entry name" value="HisK_dim/P_dom"/>
</dbReference>
<comment type="catalytic activity">
    <reaction evidence="1">
        <text>ATP + protein L-histidine = ADP + protein N-phospho-L-histidine.</text>
        <dbReference type="EC" id="2.7.13.3"/>
    </reaction>
</comment>
<dbReference type="PANTHER" id="PTHR43711:SF31">
    <property type="entry name" value="HISTIDINE KINASE"/>
    <property type="match status" value="1"/>
</dbReference>
<name>A0A1G2CPB0_9BACT</name>
<keyword evidence="6" id="KW-0902">Two-component regulatory system</keyword>
<evidence type="ECO:0000313" key="10">
    <source>
        <dbReference type="EMBL" id="OGZ02600.1"/>
    </source>
</evidence>
<keyword evidence="8" id="KW-0472">Membrane</keyword>
<dbReference type="Pfam" id="PF00512">
    <property type="entry name" value="HisKA"/>
    <property type="match status" value="1"/>
</dbReference>
<dbReference type="PRINTS" id="PR00344">
    <property type="entry name" value="BCTRLSENSOR"/>
</dbReference>
<evidence type="ECO:0000256" key="7">
    <source>
        <dbReference type="SAM" id="Coils"/>
    </source>
</evidence>
<dbReference type="Gene3D" id="3.30.565.10">
    <property type="entry name" value="Histidine kinase-like ATPase, C-terminal domain"/>
    <property type="match status" value="1"/>
</dbReference>
<dbReference type="PROSITE" id="PS50109">
    <property type="entry name" value="HIS_KIN"/>
    <property type="match status" value="1"/>
</dbReference>
<keyword evidence="8" id="KW-0812">Transmembrane</keyword>
<feature type="transmembrane region" description="Helical" evidence="8">
    <location>
        <begin position="271"/>
        <end position="289"/>
    </location>
</feature>
<dbReference type="InterPro" id="IPR050736">
    <property type="entry name" value="Sensor_HK_Regulatory"/>
</dbReference>
<dbReference type="FunFam" id="3.30.565.10:FF:000006">
    <property type="entry name" value="Sensor histidine kinase WalK"/>
    <property type="match status" value="1"/>
</dbReference>
<gene>
    <name evidence="10" type="ORF">A2946_01535</name>
</gene>
<dbReference type="Pfam" id="PF16927">
    <property type="entry name" value="HisKA_7TM"/>
    <property type="match status" value="1"/>
</dbReference>
<keyword evidence="5" id="KW-0418">Kinase</keyword>
<dbReference type="PANTHER" id="PTHR43711">
    <property type="entry name" value="TWO-COMPONENT HISTIDINE KINASE"/>
    <property type="match status" value="1"/>
</dbReference>
<feature type="transmembrane region" description="Helical" evidence="8">
    <location>
        <begin position="151"/>
        <end position="171"/>
    </location>
</feature>
<dbReference type="AlphaFoldDB" id="A0A1G2CPB0"/>
<dbReference type="InterPro" id="IPR003594">
    <property type="entry name" value="HATPase_dom"/>
</dbReference>
<dbReference type="InterPro" id="IPR036890">
    <property type="entry name" value="HATPase_C_sf"/>
</dbReference>
<keyword evidence="8" id="KW-1133">Transmembrane helix</keyword>
<comment type="caution">
    <text evidence="10">The sequence shown here is derived from an EMBL/GenBank/DDBJ whole genome shotgun (WGS) entry which is preliminary data.</text>
</comment>
<evidence type="ECO:0000313" key="11">
    <source>
        <dbReference type="Proteomes" id="UP000178348"/>
    </source>
</evidence>
<evidence type="ECO:0000259" key="9">
    <source>
        <dbReference type="PROSITE" id="PS50109"/>
    </source>
</evidence>
<feature type="coiled-coil region" evidence="7">
    <location>
        <begin position="292"/>
        <end position="329"/>
    </location>
</feature>
<dbReference type="GO" id="GO:0000155">
    <property type="term" value="F:phosphorelay sensor kinase activity"/>
    <property type="evidence" value="ECO:0007669"/>
    <property type="project" value="InterPro"/>
</dbReference>
<evidence type="ECO:0000256" key="3">
    <source>
        <dbReference type="ARBA" id="ARBA00022553"/>
    </source>
</evidence>
<evidence type="ECO:0000256" key="6">
    <source>
        <dbReference type="ARBA" id="ARBA00023012"/>
    </source>
</evidence>
<protein>
    <recommendedName>
        <fullName evidence="2">histidine kinase</fullName>
        <ecNumber evidence="2">2.7.13.3</ecNumber>
    </recommendedName>
</protein>
<feature type="transmembrane region" description="Helical" evidence="8">
    <location>
        <begin position="247"/>
        <end position="265"/>
    </location>
</feature>
<evidence type="ECO:0000256" key="2">
    <source>
        <dbReference type="ARBA" id="ARBA00012438"/>
    </source>
</evidence>
<evidence type="ECO:0000256" key="8">
    <source>
        <dbReference type="SAM" id="Phobius"/>
    </source>
</evidence>
<dbReference type="EMBL" id="MHLB01000007">
    <property type="protein sequence ID" value="OGZ02600.1"/>
    <property type="molecule type" value="Genomic_DNA"/>
</dbReference>
<evidence type="ECO:0000256" key="5">
    <source>
        <dbReference type="ARBA" id="ARBA00022777"/>
    </source>
</evidence>
<accession>A0A1G2CPB0</accession>
<sequence>MILEIFKSNLGTFANADLFAVGLAIAATAILGFLVFFNNARSITNKTFLAFSLVTVGWSVVNYFQYQAQPPILSFWVLRLVIFFGAWHAFTFFQLCYVFPRDQVDFSSFYKKGLVPLVVFTSLLTLTPAVFSRILEVSPEGKVLRVQNELGIALFGILVLILVLSGVFLLIRKTIRAKGAERTQFAFVSAGTFFTFLLLMIFNFILPAFFEAPQFIPLGALFILPFAGFTFYAILRHHLLNMKVVSTEILTLVLTIAVFFEAIFAQNILILIFRTGVFLLVLAFSILLIKSVRKEVEQREELERLAGDLKQANAKLEDLSRLKTQLLSLASHQIKSPLAAIKGFTEILIEGIYGQVNDKVKETLVKMKKSADGLVMLIDTLLNVRKVEEGRMDYQFARIDFRKLVEDTVEELRPLAGEKKLELTFTAPPEAAWVNADAQKLKQVVQNLIDNAIKYTPLGFVKVEVAPKESTYVLSVTDSGLGIPEELITHLFEEFIRDERVKKDILGTGLGLFIARKIVDAHSGKIWAESGGKDKGSRFYVALKKVA</sequence>